<keyword evidence="10 24" id="KW-0812">Transmembrane</keyword>
<dbReference type="PANTHER" id="PTHR32282:SF27">
    <property type="entry name" value="PENICILLIN-BINDING PROTEIN 1A"/>
    <property type="match status" value="1"/>
</dbReference>
<proteinExistence type="predicted"/>
<dbReference type="EMBL" id="UINC01001101">
    <property type="protein sequence ID" value="SUZ70778.1"/>
    <property type="molecule type" value="Genomic_DNA"/>
</dbReference>
<gene>
    <name evidence="28" type="ORF">METZ01_LOCUS23632</name>
</gene>
<evidence type="ECO:0000256" key="24">
    <source>
        <dbReference type="SAM" id="Phobius"/>
    </source>
</evidence>
<evidence type="ECO:0000313" key="28">
    <source>
        <dbReference type="EMBL" id="SUZ70778.1"/>
    </source>
</evidence>
<dbReference type="Gene3D" id="1.10.3810.10">
    <property type="entry name" value="Biosynthetic peptidoglycan transglycosylase-like"/>
    <property type="match status" value="1"/>
</dbReference>
<dbReference type="GO" id="GO:0046677">
    <property type="term" value="P:response to antibiotic"/>
    <property type="evidence" value="ECO:0007669"/>
    <property type="project" value="UniProtKB-KW"/>
</dbReference>
<organism evidence="28">
    <name type="scientific">marine metagenome</name>
    <dbReference type="NCBI Taxonomy" id="408172"/>
    <lineage>
        <taxon>unclassified sequences</taxon>
        <taxon>metagenomes</taxon>
        <taxon>ecological metagenomes</taxon>
    </lineage>
</organism>
<feature type="region of interest" description="Disordered" evidence="23">
    <location>
        <begin position="772"/>
        <end position="791"/>
    </location>
</feature>
<evidence type="ECO:0000256" key="10">
    <source>
        <dbReference type="ARBA" id="ARBA00022692"/>
    </source>
</evidence>
<keyword evidence="17" id="KW-0046">Antibiotic resistance</keyword>
<comment type="catalytic activity">
    <reaction evidence="22">
        <text>[GlcNAc-(1-&gt;4)-Mur2Ac(oyl-L-Ala-gamma-D-Glu-L-Lys-D-Ala-D-Ala)](n)-di-trans,octa-cis-undecaprenyl diphosphate + beta-D-GlcNAc-(1-&gt;4)-Mur2Ac(oyl-L-Ala-gamma-D-Glu-L-Lys-D-Ala-D-Ala)-di-trans,octa-cis-undecaprenyl diphosphate = [GlcNAc-(1-&gt;4)-Mur2Ac(oyl-L-Ala-gamma-D-Glu-L-Lys-D-Ala-D-Ala)](n+1)-di-trans,octa-cis-undecaprenyl diphosphate + di-trans,octa-cis-undecaprenyl diphosphate + H(+)</text>
        <dbReference type="Rhea" id="RHEA:23708"/>
        <dbReference type="Rhea" id="RHEA-COMP:9602"/>
        <dbReference type="Rhea" id="RHEA-COMP:9603"/>
        <dbReference type="ChEBI" id="CHEBI:15378"/>
        <dbReference type="ChEBI" id="CHEBI:58405"/>
        <dbReference type="ChEBI" id="CHEBI:60033"/>
        <dbReference type="ChEBI" id="CHEBI:78435"/>
        <dbReference type="EC" id="2.4.99.28"/>
    </reaction>
</comment>
<keyword evidence="11" id="KW-0378">Hydrolase</keyword>
<feature type="domain" description="Glycosyl transferase family 51" evidence="26">
    <location>
        <begin position="59"/>
        <end position="234"/>
    </location>
</feature>
<keyword evidence="12" id="KW-0133">Cell shape</keyword>
<keyword evidence="16 24" id="KW-0472">Membrane</keyword>
<evidence type="ECO:0000256" key="5">
    <source>
        <dbReference type="ARBA" id="ARBA00022519"/>
    </source>
</evidence>
<keyword evidence="19" id="KW-0961">Cell wall biogenesis/degradation</keyword>
<keyword evidence="5" id="KW-0997">Cell inner membrane</keyword>
<keyword evidence="4" id="KW-1003">Cell membrane</keyword>
<dbReference type="SUPFAM" id="SSF56601">
    <property type="entry name" value="beta-lactamase/transpeptidase-like"/>
    <property type="match status" value="1"/>
</dbReference>
<keyword evidence="18" id="KW-0511">Multifunctional enzyme</keyword>
<evidence type="ECO:0000259" key="27">
    <source>
        <dbReference type="Pfam" id="PF17092"/>
    </source>
</evidence>
<dbReference type="InterPro" id="IPR012338">
    <property type="entry name" value="Beta-lactam/transpept-like"/>
</dbReference>
<evidence type="ECO:0000256" key="21">
    <source>
        <dbReference type="ARBA" id="ARBA00044770"/>
    </source>
</evidence>
<dbReference type="GO" id="GO:0008955">
    <property type="term" value="F:peptidoglycan glycosyltransferase activity"/>
    <property type="evidence" value="ECO:0007669"/>
    <property type="project" value="UniProtKB-EC"/>
</dbReference>
<evidence type="ECO:0000256" key="19">
    <source>
        <dbReference type="ARBA" id="ARBA00023316"/>
    </source>
</evidence>
<keyword evidence="6" id="KW-0121">Carboxypeptidase</keyword>
<dbReference type="GO" id="GO:0008360">
    <property type="term" value="P:regulation of cell shape"/>
    <property type="evidence" value="ECO:0007669"/>
    <property type="project" value="UniProtKB-KW"/>
</dbReference>
<evidence type="ECO:0000256" key="20">
    <source>
        <dbReference type="ARBA" id="ARBA00034000"/>
    </source>
</evidence>
<keyword evidence="13" id="KW-0735">Signal-anchor</keyword>
<evidence type="ECO:0000256" key="15">
    <source>
        <dbReference type="ARBA" id="ARBA00022989"/>
    </source>
</evidence>
<feature type="domain" description="Penicillin-binding protein OB-like" evidence="27">
    <location>
        <begin position="320"/>
        <end position="428"/>
    </location>
</feature>
<evidence type="ECO:0000256" key="17">
    <source>
        <dbReference type="ARBA" id="ARBA00023251"/>
    </source>
</evidence>
<dbReference type="Pfam" id="PF17092">
    <property type="entry name" value="PCB_OB"/>
    <property type="match status" value="1"/>
</dbReference>
<dbReference type="InterPro" id="IPR050396">
    <property type="entry name" value="Glycosyltr_51/Transpeptidase"/>
</dbReference>
<keyword evidence="14" id="KW-0573">Peptidoglycan synthesis</keyword>
<dbReference type="GO" id="GO:0030288">
    <property type="term" value="C:outer membrane-bounded periplasmic space"/>
    <property type="evidence" value="ECO:0007669"/>
    <property type="project" value="TreeGrafter"/>
</dbReference>
<evidence type="ECO:0000256" key="3">
    <source>
        <dbReference type="ARBA" id="ARBA00018638"/>
    </source>
</evidence>
<evidence type="ECO:0000256" key="14">
    <source>
        <dbReference type="ARBA" id="ARBA00022984"/>
    </source>
</evidence>
<feature type="domain" description="Penicillin-binding protein transpeptidase" evidence="25">
    <location>
        <begin position="430"/>
        <end position="684"/>
    </location>
</feature>
<feature type="transmembrane region" description="Helical" evidence="24">
    <location>
        <begin position="12"/>
        <end position="33"/>
    </location>
</feature>
<evidence type="ECO:0000256" key="2">
    <source>
        <dbReference type="ARBA" id="ARBA00012448"/>
    </source>
</evidence>
<dbReference type="EC" id="3.4.16.4" evidence="2"/>
<evidence type="ECO:0000259" key="26">
    <source>
        <dbReference type="Pfam" id="PF00912"/>
    </source>
</evidence>
<evidence type="ECO:0000256" key="9">
    <source>
        <dbReference type="ARBA" id="ARBA00022679"/>
    </source>
</evidence>
<evidence type="ECO:0000256" key="7">
    <source>
        <dbReference type="ARBA" id="ARBA00022670"/>
    </source>
</evidence>
<dbReference type="InterPro" id="IPR036950">
    <property type="entry name" value="PBP_transglycosylase"/>
</dbReference>
<dbReference type="GO" id="GO:0005886">
    <property type="term" value="C:plasma membrane"/>
    <property type="evidence" value="ECO:0007669"/>
    <property type="project" value="UniProtKB-SubCell"/>
</dbReference>
<evidence type="ECO:0000256" key="4">
    <source>
        <dbReference type="ARBA" id="ARBA00022475"/>
    </source>
</evidence>
<dbReference type="InterPro" id="IPR001264">
    <property type="entry name" value="Glyco_trans_51"/>
</dbReference>
<evidence type="ECO:0000256" key="12">
    <source>
        <dbReference type="ARBA" id="ARBA00022960"/>
    </source>
</evidence>
<dbReference type="Pfam" id="PF00905">
    <property type="entry name" value="Transpeptidase"/>
    <property type="match status" value="1"/>
</dbReference>
<dbReference type="SUPFAM" id="SSF53955">
    <property type="entry name" value="Lysozyme-like"/>
    <property type="match status" value="1"/>
</dbReference>
<dbReference type="Gene3D" id="3.40.710.10">
    <property type="entry name" value="DD-peptidase/beta-lactamase superfamily"/>
    <property type="match status" value="2"/>
</dbReference>
<dbReference type="GO" id="GO:0071555">
    <property type="term" value="P:cell wall organization"/>
    <property type="evidence" value="ECO:0007669"/>
    <property type="project" value="UniProtKB-KW"/>
</dbReference>
<evidence type="ECO:0000256" key="11">
    <source>
        <dbReference type="ARBA" id="ARBA00022801"/>
    </source>
</evidence>
<dbReference type="Pfam" id="PF00912">
    <property type="entry name" value="Transgly"/>
    <property type="match status" value="1"/>
</dbReference>
<evidence type="ECO:0000256" key="8">
    <source>
        <dbReference type="ARBA" id="ARBA00022676"/>
    </source>
</evidence>
<evidence type="ECO:0000256" key="13">
    <source>
        <dbReference type="ARBA" id="ARBA00022968"/>
    </source>
</evidence>
<sequence length="791" mass="88142">MLRYAQTIRYLLWIAACGLCGSVAIFAAVFLYLDPQIPDAETYRHYQLETPLRIYADDGELLAEFGNRRLIPIGLKQIPQYFKDALVYTEDKRFYEHGGVDWISLANDVVKLLANPSVLTGASTITMQLPRNVADLSREQTFVRKFKEMLLALKIEQELSKEEILELYINVVPFGKRAYGLEAAAYTYYGKSARKLNLPQLAMLAGIPKRPEAGNPINGPVWALKRRNLVLRRMLQNQIINDRQYDAAIAAPITANIHHRDVDLHAPYPAEWVRRDLIERYGRDIYSGFVVRTTIDATHQATAQAAVRTHLQAYDRRHGYRGPDGHVRVPVDEQSLDAYSKSFETRRPTGELEPGVVISTDGDGVDVLRANGDTVVISREGYRWARPYIDTDNRGRTPRRADEILTPGDLIQITAKNEQWNLAQIPNIQGALVALNPKSGAVTALVGGFDFSRNQYNHAVQAARQPGSSFKPFVYSAALQHGVTPASVYLDAPLVFADENLEQLYRPRNDSGEYNGPTRLREALYRSINLVSMRVLLDVGAGRVLRYVSRFGFETDNFPRNTQLAIGGGTMAVTPLEMASGYAVLANGGYRVTPHIIARIEALDGSIIFETDHPVVCRICESGVASPINGAPRVIEERNVFIINSMLRDVIKRGTGRGALQLQRTDLSGKTGTTNEAADTWFNGFHADLVTSVWVGFSNHKPIGSTEYGSTTPLPIWIDFMREALKSTPETSFTQPSGVVSAKIDPRTGRLAPPNQEDAIFEYFFDEDAPSSDARPLNNSMPNVVRPEDVF</sequence>
<protein>
    <recommendedName>
        <fullName evidence="3">Penicillin-binding protein 1A</fullName>
        <ecNumber evidence="21">2.4.99.28</ecNumber>
        <ecNumber evidence="2">3.4.16.4</ecNumber>
    </recommendedName>
</protein>
<dbReference type="InterPro" id="IPR001460">
    <property type="entry name" value="PCN-bd_Tpept"/>
</dbReference>
<dbReference type="EC" id="2.4.99.28" evidence="21"/>
<comment type="subcellular location">
    <subcellularLocation>
        <location evidence="1">Cell inner membrane</location>
        <topology evidence="1">Single-pass type II membrane protein</topology>
    </subcellularLocation>
</comment>
<dbReference type="PANTHER" id="PTHR32282">
    <property type="entry name" value="BINDING PROTEIN TRANSPEPTIDASE, PUTATIVE-RELATED"/>
    <property type="match status" value="1"/>
</dbReference>
<keyword evidence="8" id="KW-0328">Glycosyltransferase</keyword>
<evidence type="ECO:0000256" key="16">
    <source>
        <dbReference type="ARBA" id="ARBA00023136"/>
    </source>
</evidence>
<reference evidence="28" key="1">
    <citation type="submission" date="2018-05" db="EMBL/GenBank/DDBJ databases">
        <authorList>
            <person name="Lanie J.A."/>
            <person name="Ng W.-L."/>
            <person name="Kazmierczak K.M."/>
            <person name="Andrzejewski T.M."/>
            <person name="Davidsen T.M."/>
            <person name="Wayne K.J."/>
            <person name="Tettelin H."/>
            <person name="Glass J.I."/>
            <person name="Rusch D."/>
            <person name="Podicherti R."/>
            <person name="Tsui H.-C.T."/>
            <person name="Winkler M.E."/>
        </authorList>
    </citation>
    <scope>NUCLEOTIDE SEQUENCE</scope>
</reference>
<dbReference type="InterPro" id="IPR023346">
    <property type="entry name" value="Lysozyme-like_dom_sf"/>
</dbReference>
<accession>A0A381PW46</accession>
<evidence type="ECO:0000256" key="23">
    <source>
        <dbReference type="SAM" id="MobiDB-lite"/>
    </source>
</evidence>
<dbReference type="GO" id="GO:0008658">
    <property type="term" value="F:penicillin binding"/>
    <property type="evidence" value="ECO:0007669"/>
    <property type="project" value="InterPro"/>
</dbReference>
<dbReference type="GO" id="GO:0009252">
    <property type="term" value="P:peptidoglycan biosynthetic process"/>
    <property type="evidence" value="ECO:0007669"/>
    <property type="project" value="UniProtKB-KW"/>
</dbReference>
<evidence type="ECO:0000256" key="18">
    <source>
        <dbReference type="ARBA" id="ARBA00023268"/>
    </source>
</evidence>
<keyword evidence="7" id="KW-0645">Protease</keyword>
<keyword evidence="9" id="KW-0808">Transferase</keyword>
<dbReference type="GO" id="GO:0006508">
    <property type="term" value="P:proteolysis"/>
    <property type="evidence" value="ECO:0007669"/>
    <property type="project" value="UniProtKB-KW"/>
</dbReference>
<evidence type="ECO:0000256" key="1">
    <source>
        <dbReference type="ARBA" id="ARBA00004249"/>
    </source>
</evidence>
<comment type="catalytic activity">
    <reaction evidence="20">
        <text>Preferential cleavage: (Ac)2-L-Lys-D-Ala-|-D-Ala. Also transpeptidation of peptidyl-alanyl moieties that are N-acyl substituents of D-alanine.</text>
        <dbReference type="EC" id="3.4.16.4"/>
    </reaction>
</comment>
<evidence type="ECO:0000256" key="6">
    <source>
        <dbReference type="ARBA" id="ARBA00022645"/>
    </source>
</evidence>
<dbReference type="NCBIfam" id="TIGR02074">
    <property type="entry name" value="PBP_1a_fam"/>
    <property type="match status" value="1"/>
</dbReference>
<dbReference type="AlphaFoldDB" id="A0A381PW46"/>
<evidence type="ECO:0000256" key="22">
    <source>
        <dbReference type="ARBA" id="ARBA00049902"/>
    </source>
</evidence>
<dbReference type="InterPro" id="IPR031376">
    <property type="entry name" value="PCB_OB"/>
</dbReference>
<keyword evidence="15 24" id="KW-1133">Transmembrane helix</keyword>
<dbReference type="GO" id="GO:0009002">
    <property type="term" value="F:serine-type D-Ala-D-Ala carboxypeptidase activity"/>
    <property type="evidence" value="ECO:0007669"/>
    <property type="project" value="UniProtKB-EC"/>
</dbReference>
<evidence type="ECO:0000259" key="25">
    <source>
        <dbReference type="Pfam" id="PF00905"/>
    </source>
</evidence>
<name>A0A381PW46_9ZZZZ</name>